<organism evidence="1 2">
    <name type="scientific">Elysia crispata</name>
    <name type="common">lettuce slug</name>
    <dbReference type="NCBI Taxonomy" id="231223"/>
    <lineage>
        <taxon>Eukaryota</taxon>
        <taxon>Metazoa</taxon>
        <taxon>Spiralia</taxon>
        <taxon>Lophotrochozoa</taxon>
        <taxon>Mollusca</taxon>
        <taxon>Gastropoda</taxon>
        <taxon>Heterobranchia</taxon>
        <taxon>Euthyneura</taxon>
        <taxon>Panpulmonata</taxon>
        <taxon>Sacoglossa</taxon>
        <taxon>Placobranchoidea</taxon>
        <taxon>Plakobranchidae</taxon>
        <taxon>Elysia</taxon>
    </lineage>
</organism>
<reference evidence="1" key="1">
    <citation type="journal article" date="2023" name="G3 (Bethesda)">
        <title>A reference genome for the long-term kleptoplast-retaining sea slug Elysia crispata morphotype clarki.</title>
        <authorList>
            <person name="Eastman K.E."/>
            <person name="Pendleton A.L."/>
            <person name="Shaikh M.A."/>
            <person name="Suttiyut T."/>
            <person name="Ogas R."/>
            <person name="Tomko P."/>
            <person name="Gavelis G."/>
            <person name="Widhalm J.R."/>
            <person name="Wisecaver J.H."/>
        </authorList>
    </citation>
    <scope>NUCLEOTIDE SEQUENCE</scope>
    <source>
        <strain evidence="1">ECLA1</strain>
    </source>
</reference>
<keyword evidence="2" id="KW-1185">Reference proteome</keyword>
<accession>A0AAE1AS04</accession>
<protein>
    <submittedName>
        <fullName evidence="1">Uncharacterized protein</fullName>
    </submittedName>
</protein>
<evidence type="ECO:0000313" key="2">
    <source>
        <dbReference type="Proteomes" id="UP001283361"/>
    </source>
</evidence>
<dbReference type="AlphaFoldDB" id="A0AAE1AS04"/>
<gene>
    <name evidence="1" type="ORF">RRG08_047054</name>
</gene>
<evidence type="ECO:0000313" key="1">
    <source>
        <dbReference type="EMBL" id="KAK3791682.1"/>
    </source>
</evidence>
<sequence length="178" mass="19832">MPKAAGRGWGVTIRKPESQMLAAAIAQDSSPPEAGPSHPSTSGVKISYKRTEMQLCSLCKNCSCRGRQLIGEVTGANHEYTYHPVNAMDKFNNLITQFKAKGVEARVHKSKSKIPRHALLFSEEERSPIVRFIVHYSEIHAITLPGRTPHHWGSDVRLLPTTCTKKTVYDAYVVAYRT</sequence>
<comment type="caution">
    <text evidence="1">The sequence shown here is derived from an EMBL/GenBank/DDBJ whole genome shotgun (WGS) entry which is preliminary data.</text>
</comment>
<dbReference type="EMBL" id="JAWDGP010001454">
    <property type="protein sequence ID" value="KAK3791682.1"/>
    <property type="molecule type" value="Genomic_DNA"/>
</dbReference>
<proteinExistence type="predicted"/>
<dbReference type="Proteomes" id="UP001283361">
    <property type="component" value="Unassembled WGS sequence"/>
</dbReference>
<name>A0AAE1AS04_9GAST</name>